<evidence type="ECO:0000256" key="6">
    <source>
        <dbReference type="SAM" id="Phobius"/>
    </source>
</evidence>
<dbReference type="PANTHER" id="PTHR43175">
    <property type="entry name" value="CARBONIC ANHYDRASE"/>
    <property type="match status" value="1"/>
</dbReference>
<dbReference type="GO" id="GO:0008270">
    <property type="term" value="F:zinc ion binding"/>
    <property type="evidence" value="ECO:0007669"/>
    <property type="project" value="UniProtKB-UniRule"/>
</dbReference>
<feature type="binding site" evidence="4">
    <location>
        <position position="56"/>
    </location>
    <ligand>
        <name>Zn(2+)</name>
        <dbReference type="ChEBI" id="CHEBI:29105"/>
    </ligand>
</feature>
<dbReference type="CDD" id="cd03379">
    <property type="entry name" value="beta_CA_cladeD"/>
    <property type="match status" value="1"/>
</dbReference>
<sequence>MDSRLIPEAIFGFGVGDAEIIRNAGGRVTADVIRSLVVSQEILHTRDIFLIHHTDCGGQQAVRDHHRLIGLMSKYLGFILGTLLTIMSMLGLHKLIMRPITPTHEGLVNSVRKDVAVLKSCPLITRDVGIYGFIYDVQDGSLKEVLRREPVRTATSLEPHMP</sequence>
<comment type="function">
    <text evidence="5">Reversible hydration of carbon dioxide.</text>
</comment>
<gene>
    <name evidence="7" type="ORF">WJX74_010765</name>
</gene>
<comment type="caution">
    <text evidence="7">The sequence shown here is derived from an EMBL/GenBank/DDBJ whole genome shotgun (WGS) entry which is preliminary data.</text>
</comment>
<dbReference type="AlphaFoldDB" id="A0AAW1Q9K7"/>
<dbReference type="SUPFAM" id="SSF53056">
    <property type="entry name" value="beta-carbonic anhydrase, cab"/>
    <property type="match status" value="1"/>
</dbReference>
<dbReference type="EC" id="4.2.1.1" evidence="5"/>
<dbReference type="InterPro" id="IPR001765">
    <property type="entry name" value="Carbonic_anhydrase"/>
</dbReference>
<evidence type="ECO:0000256" key="3">
    <source>
        <dbReference type="ARBA" id="ARBA00022833"/>
    </source>
</evidence>
<evidence type="ECO:0000256" key="1">
    <source>
        <dbReference type="ARBA" id="ARBA00006217"/>
    </source>
</evidence>
<keyword evidence="8" id="KW-1185">Reference proteome</keyword>
<keyword evidence="5" id="KW-0456">Lyase</keyword>
<dbReference type="PANTHER" id="PTHR43175:SF3">
    <property type="entry name" value="CARBON DISULFIDE HYDROLASE"/>
    <property type="match status" value="1"/>
</dbReference>
<keyword evidence="2 4" id="KW-0479">Metal-binding</keyword>
<dbReference type="Gene3D" id="3.40.1050.10">
    <property type="entry name" value="Carbonic anhydrase"/>
    <property type="match status" value="1"/>
</dbReference>
<feature type="binding site" evidence="4">
    <location>
        <position position="53"/>
    </location>
    <ligand>
        <name>Zn(2+)</name>
        <dbReference type="ChEBI" id="CHEBI:29105"/>
    </ligand>
</feature>
<dbReference type="GO" id="GO:0004089">
    <property type="term" value="F:carbonate dehydratase activity"/>
    <property type="evidence" value="ECO:0007669"/>
    <property type="project" value="UniProtKB-UniRule"/>
</dbReference>
<evidence type="ECO:0000313" key="7">
    <source>
        <dbReference type="EMBL" id="KAK9819048.1"/>
    </source>
</evidence>
<dbReference type="Pfam" id="PF00484">
    <property type="entry name" value="Pro_CA"/>
    <property type="match status" value="1"/>
</dbReference>
<reference evidence="7 8" key="1">
    <citation type="journal article" date="2024" name="Nat. Commun.">
        <title>Phylogenomics reveals the evolutionary origins of lichenization in chlorophyte algae.</title>
        <authorList>
            <person name="Puginier C."/>
            <person name="Libourel C."/>
            <person name="Otte J."/>
            <person name="Skaloud P."/>
            <person name="Haon M."/>
            <person name="Grisel S."/>
            <person name="Petersen M."/>
            <person name="Berrin J.G."/>
            <person name="Delaux P.M."/>
            <person name="Dal Grande F."/>
            <person name="Keller J."/>
        </authorList>
    </citation>
    <scope>NUCLEOTIDE SEQUENCE [LARGE SCALE GENOMIC DNA]</scope>
    <source>
        <strain evidence="7 8">SAG 2145</strain>
    </source>
</reference>
<dbReference type="EMBL" id="JALJOS010000051">
    <property type="protein sequence ID" value="KAK9819048.1"/>
    <property type="molecule type" value="Genomic_DNA"/>
</dbReference>
<evidence type="ECO:0000256" key="2">
    <source>
        <dbReference type="ARBA" id="ARBA00022723"/>
    </source>
</evidence>
<keyword evidence="6" id="KW-0472">Membrane</keyword>
<name>A0AAW1Q9K7_9CHLO</name>
<feature type="transmembrane region" description="Helical" evidence="6">
    <location>
        <begin position="75"/>
        <end position="92"/>
    </location>
</feature>
<evidence type="ECO:0000256" key="4">
    <source>
        <dbReference type="PIRSR" id="PIRSR601765-1"/>
    </source>
</evidence>
<comment type="similarity">
    <text evidence="1 5">Belongs to the beta-class carbonic anhydrase family.</text>
</comment>
<feature type="binding site" evidence="4">
    <location>
        <position position="2"/>
    </location>
    <ligand>
        <name>Zn(2+)</name>
        <dbReference type="ChEBI" id="CHEBI:29105"/>
    </ligand>
</feature>
<evidence type="ECO:0000256" key="5">
    <source>
        <dbReference type="RuleBase" id="RU003956"/>
    </source>
</evidence>
<evidence type="ECO:0000313" key="8">
    <source>
        <dbReference type="Proteomes" id="UP001438707"/>
    </source>
</evidence>
<dbReference type="SMART" id="SM00947">
    <property type="entry name" value="Pro_CA"/>
    <property type="match status" value="1"/>
</dbReference>
<proteinExistence type="inferred from homology"/>
<accession>A0AAW1Q9K7</accession>
<organism evidence="7 8">
    <name type="scientific">Apatococcus lobatus</name>
    <dbReference type="NCBI Taxonomy" id="904363"/>
    <lineage>
        <taxon>Eukaryota</taxon>
        <taxon>Viridiplantae</taxon>
        <taxon>Chlorophyta</taxon>
        <taxon>core chlorophytes</taxon>
        <taxon>Trebouxiophyceae</taxon>
        <taxon>Chlorellales</taxon>
        <taxon>Chlorellaceae</taxon>
        <taxon>Apatococcus</taxon>
    </lineage>
</organism>
<keyword evidence="3 4" id="KW-0862">Zinc</keyword>
<dbReference type="Proteomes" id="UP001438707">
    <property type="component" value="Unassembled WGS sequence"/>
</dbReference>
<keyword evidence="6" id="KW-0812">Transmembrane</keyword>
<comment type="catalytic activity">
    <reaction evidence="5">
        <text>hydrogencarbonate + H(+) = CO2 + H2O</text>
        <dbReference type="Rhea" id="RHEA:10748"/>
        <dbReference type="ChEBI" id="CHEBI:15377"/>
        <dbReference type="ChEBI" id="CHEBI:15378"/>
        <dbReference type="ChEBI" id="CHEBI:16526"/>
        <dbReference type="ChEBI" id="CHEBI:17544"/>
        <dbReference type="EC" id="4.2.1.1"/>
    </reaction>
</comment>
<protein>
    <recommendedName>
        <fullName evidence="5">Carbonic anhydrase</fullName>
        <ecNumber evidence="5">4.2.1.1</ecNumber>
    </recommendedName>
    <alternativeName>
        <fullName evidence="5">Carbonate dehydratase</fullName>
    </alternativeName>
</protein>
<keyword evidence="6" id="KW-1133">Transmembrane helix</keyword>
<dbReference type="InterPro" id="IPR036874">
    <property type="entry name" value="Carbonic_anhydrase_sf"/>
</dbReference>
<comment type="cofactor">
    <cofactor evidence="4">
        <name>Zn(2+)</name>
        <dbReference type="ChEBI" id="CHEBI:29105"/>
    </cofactor>
    <text evidence="4">Binds 1 zinc ion per subunit.</text>
</comment>